<feature type="region of interest" description="Disordered" evidence="6">
    <location>
        <begin position="54"/>
        <end position="279"/>
    </location>
</feature>
<evidence type="ECO:0000259" key="7">
    <source>
        <dbReference type="Pfam" id="PF08914"/>
    </source>
</evidence>
<keyword evidence="2 5" id="KW-0158">Chromosome</keyword>
<evidence type="ECO:0000256" key="1">
    <source>
        <dbReference type="ARBA" id="ARBA00010467"/>
    </source>
</evidence>
<proteinExistence type="inferred from homology"/>
<dbReference type="PANTHER" id="PTHR16466:SF6">
    <property type="entry name" value="TELOMERIC REPEAT-BINDING FACTOR 2-INTERACTING PROTEIN 1"/>
    <property type="match status" value="1"/>
</dbReference>
<comment type="subunit">
    <text evidence="5">Homodimer.</text>
</comment>
<dbReference type="PANTHER" id="PTHR16466">
    <property type="entry name" value="TELOMERE REPEAT-BINDING FACTOR 2-INTERACTING PROTEIN 1"/>
    <property type="match status" value="1"/>
</dbReference>
<evidence type="ECO:0000256" key="3">
    <source>
        <dbReference type="ARBA" id="ARBA00022895"/>
    </source>
</evidence>
<feature type="compositionally biased region" description="Low complexity" evidence="6">
    <location>
        <begin position="138"/>
        <end position="161"/>
    </location>
</feature>
<feature type="compositionally biased region" description="Low complexity" evidence="6">
    <location>
        <begin position="240"/>
        <end position="250"/>
    </location>
</feature>
<dbReference type="InterPro" id="IPR001005">
    <property type="entry name" value="SANT/Myb"/>
</dbReference>
<dbReference type="InterPro" id="IPR015010">
    <property type="entry name" value="TERF2IP_Myb"/>
</dbReference>
<comment type="subcellular location">
    <subcellularLocation>
        <location evidence="5">Nucleus</location>
    </subcellularLocation>
    <subcellularLocation>
        <location evidence="5">Chromosome</location>
        <location evidence="5">Telomere</location>
    </subcellularLocation>
</comment>
<evidence type="ECO:0000256" key="6">
    <source>
        <dbReference type="SAM" id="MobiDB-lite"/>
    </source>
</evidence>
<comment type="caution">
    <text evidence="8">The sequence shown here is derived from an EMBL/GenBank/DDBJ whole genome shotgun (WGS) entry which is preliminary data.</text>
</comment>
<feature type="compositionally biased region" description="Low complexity" evidence="6">
    <location>
        <begin position="84"/>
        <end position="95"/>
    </location>
</feature>
<dbReference type="OrthoDB" id="6404457at2759"/>
<comment type="function">
    <text evidence="5">Acts both as a regulator of telomere function and as a transcription regulator. Involved in the regulation of telomere length and protection as a component of the shelterin complex (telosome). Does not bind DNA directly: recruited to telomeric double-stranded 5'-TTAGGG-3' repeats via its interaction with terf2. Independently of its function in telomeres, also acts as a transcription regulator: recruited to extratelomeric 5'-TTAGGG-3' sites via its association with terf2 or other factors, and regulates gene expression.</text>
</comment>
<dbReference type="GO" id="GO:0042162">
    <property type="term" value="F:telomeric DNA binding"/>
    <property type="evidence" value="ECO:0007669"/>
    <property type="project" value="TreeGrafter"/>
</dbReference>
<keyword evidence="5" id="KW-0805">Transcription regulation</keyword>
<gene>
    <name evidence="8" type="ORF">FJT64_025289</name>
</gene>
<dbReference type="Gene3D" id="1.10.10.60">
    <property type="entry name" value="Homeodomain-like"/>
    <property type="match status" value="2"/>
</dbReference>
<keyword evidence="9" id="KW-1185">Reference proteome</keyword>
<dbReference type="EMBL" id="VIIS01001041">
    <property type="protein sequence ID" value="KAF0302607.1"/>
    <property type="molecule type" value="Genomic_DNA"/>
</dbReference>
<dbReference type="Proteomes" id="UP000440578">
    <property type="component" value="Unassembled WGS sequence"/>
</dbReference>
<dbReference type="GO" id="GO:0031848">
    <property type="term" value="P:protection from non-homologous end joining at telomere"/>
    <property type="evidence" value="ECO:0007669"/>
    <property type="project" value="TreeGrafter"/>
</dbReference>
<keyword evidence="4 5" id="KW-0539">Nucleus</keyword>
<comment type="similarity">
    <text evidence="1 5">Belongs to the RAP1 family.</text>
</comment>
<dbReference type="GO" id="GO:0010833">
    <property type="term" value="P:telomere maintenance via telomere lengthening"/>
    <property type="evidence" value="ECO:0007669"/>
    <property type="project" value="UniProtKB-UniRule"/>
</dbReference>
<evidence type="ECO:0000256" key="2">
    <source>
        <dbReference type="ARBA" id="ARBA00022454"/>
    </source>
</evidence>
<keyword evidence="5" id="KW-0010">Activator</keyword>
<sequence>MISRSCDLVARVANLTATLLPLTEEQRRAFDKRERRRAVRMHVRLLAFVDTLCGRERQQPPDSADDSDTDAEDLVGVTDPGNKASRGAAAPVASADTPTEGTAPAADEAPLARATAAADTAAESAELDTGAGDASMEPAGASGAASVSPPERVVAAAASGAGRQGRGARRLYSQPLVPEVYPGRADSGRRRLRSASRSRSSVSSSDNFQPPTGKVTLPAGERSSRPGPSGVRPARRSRRLSSSADSGASADTPQSARSSRRLSSDAGADTTQSARRQWQAYSRPEEDVLVRRVLAEHAAGGLLGGRRLWERIQDSGVLPGRSWQSLKERWRRMAPRLRNNRRLTESQRRQLCRALRRPTGRPGGGRPPNEPHSPARPYTRAEDLAVLRFLREEPGRVVNIRGRALWQDMSVALNRSGRSVRSWQSLKERFHKRIAPALHHEYNEVDSVFRVFLAAELGL</sequence>
<name>A0A6A4W3Z8_AMPAM</name>
<accession>A0A6A4W3Z8</accession>
<keyword evidence="3 5" id="KW-0779">Telomere</keyword>
<dbReference type="CDD" id="cd00167">
    <property type="entry name" value="SANT"/>
    <property type="match status" value="1"/>
</dbReference>
<dbReference type="InterPro" id="IPR039595">
    <property type="entry name" value="TE2IP/Rap1"/>
</dbReference>
<dbReference type="AlphaFoldDB" id="A0A6A4W3Z8"/>
<evidence type="ECO:0000313" key="9">
    <source>
        <dbReference type="Proteomes" id="UP000440578"/>
    </source>
</evidence>
<keyword evidence="5" id="KW-0804">Transcription</keyword>
<dbReference type="InterPro" id="IPR009057">
    <property type="entry name" value="Homeodomain-like_sf"/>
</dbReference>
<feature type="compositionally biased region" description="Acidic residues" evidence="6">
    <location>
        <begin position="63"/>
        <end position="73"/>
    </location>
</feature>
<feature type="compositionally biased region" description="Low complexity" evidence="6">
    <location>
        <begin position="102"/>
        <end position="128"/>
    </location>
</feature>
<feature type="compositionally biased region" description="Polar residues" evidence="6">
    <location>
        <begin position="269"/>
        <end position="279"/>
    </location>
</feature>
<protein>
    <recommendedName>
        <fullName evidence="5">Telomeric repeat-binding factor 2-interacting protein 1</fullName>
        <shortName evidence="5">TERF2-interacting telomeric protein 1</shortName>
    </recommendedName>
    <alternativeName>
        <fullName evidence="5">Repressor/activator protein 1 homolog</fullName>
    </alternativeName>
</protein>
<dbReference type="GO" id="GO:0006355">
    <property type="term" value="P:regulation of DNA-templated transcription"/>
    <property type="evidence" value="ECO:0007669"/>
    <property type="project" value="UniProtKB-UniRule"/>
</dbReference>
<feature type="region of interest" description="Disordered" evidence="6">
    <location>
        <begin position="354"/>
        <end position="378"/>
    </location>
</feature>
<feature type="compositionally biased region" description="Low complexity" evidence="6">
    <location>
        <begin position="218"/>
        <end position="232"/>
    </location>
</feature>
<dbReference type="GO" id="GO:0070187">
    <property type="term" value="C:shelterin complex"/>
    <property type="evidence" value="ECO:0007669"/>
    <property type="project" value="TreeGrafter"/>
</dbReference>
<dbReference type="Pfam" id="PF08914">
    <property type="entry name" value="Myb_Rap1"/>
    <property type="match status" value="1"/>
</dbReference>
<evidence type="ECO:0000256" key="5">
    <source>
        <dbReference type="RuleBase" id="RU367107"/>
    </source>
</evidence>
<feature type="compositionally biased region" description="Low complexity" evidence="6">
    <location>
        <begin position="197"/>
        <end position="206"/>
    </location>
</feature>
<evidence type="ECO:0000256" key="4">
    <source>
        <dbReference type="ARBA" id="ARBA00023242"/>
    </source>
</evidence>
<organism evidence="8 9">
    <name type="scientific">Amphibalanus amphitrite</name>
    <name type="common">Striped barnacle</name>
    <name type="synonym">Balanus amphitrite</name>
    <dbReference type="NCBI Taxonomy" id="1232801"/>
    <lineage>
        <taxon>Eukaryota</taxon>
        <taxon>Metazoa</taxon>
        <taxon>Ecdysozoa</taxon>
        <taxon>Arthropoda</taxon>
        <taxon>Crustacea</taxon>
        <taxon>Multicrustacea</taxon>
        <taxon>Cirripedia</taxon>
        <taxon>Thoracica</taxon>
        <taxon>Thoracicalcarea</taxon>
        <taxon>Balanomorpha</taxon>
        <taxon>Balanoidea</taxon>
        <taxon>Balanidae</taxon>
        <taxon>Amphibalaninae</taxon>
        <taxon>Amphibalanus</taxon>
    </lineage>
</organism>
<evidence type="ECO:0000313" key="8">
    <source>
        <dbReference type="EMBL" id="KAF0302607.1"/>
    </source>
</evidence>
<reference evidence="8 9" key="1">
    <citation type="submission" date="2019-07" db="EMBL/GenBank/DDBJ databases">
        <title>Draft genome assembly of a fouling barnacle, Amphibalanus amphitrite (Darwin, 1854): The first reference genome for Thecostraca.</title>
        <authorList>
            <person name="Kim W."/>
        </authorList>
    </citation>
    <scope>NUCLEOTIDE SEQUENCE [LARGE SCALE GENOMIC DNA]</scope>
    <source>
        <strain evidence="8">SNU_AA5</strain>
        <tissue evidence="8">Soma without cirri and trophi</tissue>
    </source>
</reference>
<dbReference type="SUPFAM" id="SSF46689">
    <property type="entry name" value="Homeodomain-like"/>
    <property type="match status" value="1"/>
</dbReference>
<feature type="domain" description="TERF2-interacting telomeric protein 1 Myb" evidence="7">
    <location>
        <begin position="378"/>
        <end position="438"/>
    </location>
</feature>